<dbReference type="EMBL" id="JAYWIO010000001">
    <property type="protein sequence ID" value="KAK7290485.1"/>
    <property type="molecule type" value="Genomic_DNA"/>
</dbReference>
<organism evidence="2 3">
    <name type="scientific">Crotalaria pallida</name>
    <name type="common">Smooth rattlebox</name>
    <name type="synonym">Crotalaria striata</name>
    <dbReference type="NCBI Taxonomy" id="3830"/>
    <lineage>
        <taxon>Eukaryota</taxon>
        <taxon>Viridiplantae</taxon>
        <taxon>Streptophyta</taxon>
        <taxon>Embryophyta</taxon>
        <taxon>Tracheophyta</taxon>
        <taxon>Spermatophyta</taxon>
        <taxon>Magnoliopsida</taxon>
        <taxon>eudicotyledons</taxon>
        <taxon>Gunneridae</taxon>
        <taxon>Pentapetalae</taxon>
        <taxon>rosids</taxon>
        <taxon>fabids</taxon>
        <taxon>Fabales</taxon>
        <taxon>Fabaceae</taxon>
        <taxon>Papilionoideae</taxon>
        <taxon>50 kb inversion clade</taxon>
        <taxon>genistoids sensu lato</taxon>
        <taxon>core genistoids</taxon>
        <taxon>Crotalarieae</taxon>
        <taxon>Crotalaria</taxon>
    </lineage>
</organism>
<reference evidence="2 3" key="1">
    <citation type="submission" date="2024-01" db="EMBL/GenBank/DDBJ databases">
        <title>The genomes of 5 underutilized Papilionoideae crops provide insights into root nodulation and disease resistanc.</title>
        <authorList>
            <person name="Yuan L."/>
        </authorList>
    </citation>
    <scope>NUCLEOTIDE SEQUENCE [LARGE SCALE GENOMIC DNA]</scope>
    <source>
        <strain evidence="2">ZHUSHIDOU_FW_LH</strain>
        <tissue evidence="2">Leaf</tissue>
    </source>
</reference>
<name>A0AAN9J1I5_CROPI</name>
<dbReference type="Proteomes" id="UP001372338">
    <property type="component" value="Unassembled WGS sequence"/>
</dbReference>
<feature type="compositionally biased region" description="Polar residues" evidence="1">
    <location>
        <begin position="92"/>
        <end position="105"/>
    </location>
</feature>
<dbReference type="AlphaFoldDB" id="A0AAN9J1I5"/>
<feature type="compositionally biased region" description="Low complexity" evidence="1">
    <location>
        <begin position="17"/>
        <end position="26"/>
    </location>
</feature>
<feature type="compositionally biased region" description="Polar residues" evidence="1">
    <location>
        <begin position="1"/>
        <end position="14"/>
    </location>
</feature>
<feature type="compositionally biased region" description="Low complexity" evidence="1">
    <location>
        <begin position="42"/>
        <end position="59"/>
    </location>
</feature>
<feature type="compositionally biased region" description="Polar residues" evidence="1">
    <location>
        <begin position="27"/>
        <end position="36"/>
    </location>
</feature>
<comment type="caution">
    <text evidence="2">The sequence shown here is derived from an EMBL/GenBank/DDBJ whole genome shotgun (WGS) entry which is preliminary data.</text>
</comment>
<feature type="compositionally biased region" description="Polar residues" evidence="1">
    <location>
        <begin position="60"/>
        <end position="78"/>
    </location>
</feature>
<accession>A0AAN9J1I5</accession>
<keyword evidence="3" id="KW-1185">Reference proteome</keyword>
<gene>
    <name evidence="2" type="ORF">RIF29_04942</name>
</gene>
<feature type="region of interest" description="Disordered" evidence="1">
    <location>
        <begin position="1"/>
        <end position="105"/>
    </location>
</feature>
<evidence type="ECO:0000313" key="2">
    <source>
        <dbReference type="EMBL" id="KAK7290485.1"/>
    </source>
</evidence>
<evidence type="ECO:0000256" key="1">
    <source>
        <dbReference type="SAM" id="MobiDB-lite"/>
    </source>
</evidence>
<evidence type="ECO:0000313" key="3">
    <source>
        <dbReference type="Proteomes" id="UP001372338"/>
    </source>
</evidence>
<protein>
    <submittedName>
        <fullName evidence="2">Uncharacterized protein</fullName>
    </submittedName>
</protein>
<sequence>MCRSTNHNKSTCPMSPQPTQTTNQSQGGEASNTQLIITEPVAAAQPATIQTTQSQPTSQDGEASTQPQPTNVIALSQSQERRKRERPRKNYITLSITSTADLTQG</sequence>
<proteinExistence type="predicted"/>